<evidence type="ECO:0000256" key="1">
    <source>
        <dbReference type="ARBA" id="ARBA00022754"/>
    </source>
</evidence>
<dbReference type="GO" id="GO:0005882">
    <property type="term" value="C:intermediate filament"/>
    <property type="evidence" value="ECO:0007669"/>
    <property type="project" value="UniProtKB-KW"/>
</dbReference>
<name>A0A3Q2ZNF8_KRYMA</name>
<feature type="coiled-coil region" evidence="4">
    <location>
        <begin position="193"/>
        <end position="234"/>
    </location>
</feature>
<dbReference type="InterPro" id="IPR018039">
    <property type="entry name" value="IF_conserved"/>
</dbReference>
<protein>
    <recommendedName>
        <fullName evidence="6">IF rod domain-containing protein</fullName>
    </recommendedName>
</protein>
<feature type="domain" description="IF rod" evidence="6">
    <location>
        <begin position="9"/>
        <end position="284"/>
    </location>
</feature>
<dbReference type="GO" id="GO:0005200">
    <property type="term" value="F:structural constituent of cytoskeleton"/>
    <property type="evidence" value="ECO:0007669"/>
    <property type="project" value="TreeGrafter"/>
</dbReference>
<dbReference type="GO" id="GO:0045109">
    <property type="term" value="P:intermediate filament organization"/>
    <property type="evidence" value="ECO:0007669"/>
    <property type="project" value="TreeGrafter"/>
</dbReference>
<keyword evidence="8" id="KW-1185">Reference proteome</keyword>
<dbReference type="GO" id="GO:0030018">
    <property type="term" value="C:Z disc"/>
    <property type="evidence" value="ECO:0007669"/>
    <property type="project" value="TreeGrafter"/>
</dbReference>
<evidence type="ECO:0000313" key="7">
    <source>
        <dbReference type="Ensembl" id="ENSKMAP00000005206.1"/>
    </source>
</evidence>
<feature type="region of interest" description="Disordered" evidence="5">
    <location>
        <begin position="133"/>
        <end position="152"/>
    </location>
</feature>
<dbReference type="Gene3D" id="1.20.5.500">
    <property type="entry name" value="Single helix bin"/>
    <property type="match status" value="1"/>
</dbReference>
<evidence type="ECO:0000259" key="6">
    <source>
        <dbReference type="PROSITE" id="PS51842"/>
    </source>
</evidence>
<evidence type="ECO:0000313" key="8">
    <source>
        <dbReference type="Proteomes" id="UP000264800"/>
    </source>
</evidence>
<proteinExistence type="inferred from homology"/>
<dbReference type="GO" id="GO:0042383">
    <property type="term" value="C:sarcolemma"/>
    <property type="evidence" value="ECO:0007669"/>
    <property type="project" value="TreeGrafter"/>
</dbReference>
<dbReference type="Proteomes" id="UP000264800">
    <property type="component" value="Unplaced"/>
</dbReference>
<sequence>MSSTIASSEKVQLQNLNSRLEVYTRKVRALKSEKLTTEEILKTYESTSITEMYEEKMRALRTEVETLSKTKVERDILQTSLNQANQEKNDAEKELKETKMQWEIDKKTMEAKTKKLEEQMEFEKNSFKKEVSELKEKVRETQTPGSDETDMSKSELQVVLEGIRENYERIAAENINKAETLYKDQVKELKSTVWNKTEELTEAHQKIKELLNQIQEINTKINILETTIHKMNESHTQKESIITRMNEEMKTQQSEYQKLVSVKTALTMEISIYRQLLEKEEQRMKISKEDHSNVTYSESVSTFLYKMISKEFIESTALFNQSLEEKSFTWSFLKAQWSSASVKTGMNSPLLDFTKQD</sequence>
<keyword evidence="2 4" id="KW-0175">Coiled coil</keyword>
<dbReference type="Pfam" id="PF00038">
    <property type="entry name" value="Filament"/>
    <property type="match status" value="1"/>
</dbReference>
<evidence type="ECO:0000256" key="3">
    <source>
        <dbReference type="RuleBase" id="RU000685"/>
    </source>
</evidence>
<dbReference type="Ensembl" id="ENSKMAT00000005296.1">
    <property type="protein sequence ID" value="ENSKMAP00000005206.1"/>
    <property type="gene ID" value="ENSKMAG00000003958.1"/>
</dbReference>
<dbReference type="PANTHER" id="PTHR45652">
    <property type="entry name" value="GLIAL FIBRILLARY ACIDIC PROTEIN"/>
    <property type="match status" value="1"/>
</dbReference>
<dbReference type="InterPro" id="IPR050405">
    <property type="entry name" value="Intermediate_filament"/>
</dbReference>
<dbReference type="STRING" id="37003.ENSKMAP00000005206"/>
<dbReference type="AlphaFoldDB" id="A0A3Q2ZNF8"/>
<keyword evidence="1 3" id="KW-0403">Intermediate filament</keyword>
<comment type="similarity">
    <text evidence="3">Belongs to the intermediate filament family.</text>
</comment>
<dbReference type="Gene3D" id="1.20.5.170">
    <property type="match status" value="1"/>
</dbReference>
<accession>A0A3Q2ZNF8</accession>
<reference evidence="7" key="1">
    <citation type="submission" date="2025-08" db="UniProtKB">
        <authorList>
            <consortium name="Ensembl"/>
        </authorList>
    </citation>
    <scope>IDENTIFICATION</scope>
</reference>
<dbReference type="GO" id="GO:0060538">
    <property type="term" value="P:skeletal muscle organ development"/>
    <property type="evidence" value="ECO:0007669"/>
    <property type="project" value="TreeGrafter"/>
</dbReference>
<dbReference type="PANTHER" id="PTHR45652:SF2">
    <property type="entry name" value="DESMIN"/>
    <property type="match status" value="1"/>
</dbReference>
<evidence type="ECO:0000256" key="4">
    <source>
        <dbReference type="SAM" id="Coils"/>
    </source>
</evidence>
<reference evidence="7" key="2">
    <citation type="submission" date="2025-09" db="UniProtKB">
        <authorList>
            <consortium name="Ensembl"/>
        </authorList>
    </citation>
    <scope>IDENTIFICATION</scope>
</reference>
<dbReference type="PROSITE" id="PS51842">
    <property type="entry name" value="IF_ROD_2"/>
    <property type="match status" value="1"/>
</dbReference>
<evidence type="ECO:0000256" key="5">
    <source>
        <dbReference type="SAM" id="MobiDB-lite"/>
    </source>
</evidence>
<dbReference type="GO" id="GO:0005911">
    <property type="term" value="C:cell-cell junction"/>
    <property type="evidence" value="ECO:0007669"/>
    <property type="project" value="TreeGrafter"/>
</dbReference>
<dbReference type="SUPFAM" id="SSF64593">
    <property type="entry name" value="Intermediate filament protein, coiled coil region"/>
    <property type="match status" value="1"/>
</dbReference>
<dbReference type="SMART" id="SM01391">
    <property type="entry name" value="Filament"/>
    <property type="match status" value="1"/>
</dbReference>
<dbReference type="InterPro" id="IPR039008">
    <property type="entry name" value="IF_rod_dom"/>
</dbReference>
<organism evidence="7 8">
    <name type="scientific">Kryptolebias marmoratus</name>
    <name type="common">Mangrove killifish</name>
    <name type="synonym">Rivulus marmoratus</name>
    <dbReference type="NCBI Taxonomy" id="37003"/>
    <lineage>
        <taxon>Eukaryota</taxon>
        <taxon>Metazoa</taxon>
        <taxon>Chordata</taxon>
        <taxon>Craniata</taxon>
        <taxon>Vertebrata</taxon>
        <taxon>Euteleostomi</taxon>
        <taxon>Actinopterygii</taxon>
        <taxon>Neopterygii</taxon>
        <taxon>Teleostei</taxon>
        <taxon>Neoteleostei</taxon>
        <taxon>Acanthomorphata</taxon>
        <taxon>Ovalentaria</taxon>
        <taxon>Atherinomorphae</taxon>
        <taxon>Cyprinodontiformes</taxon>
        <taxon>Rivulidae</taxon>
        <taxon>Kryptolebias</taxon>
    </lineage>
</organism>
<dbReference type="PROSITE" id="PS00226">
    <property type="entry name" value="IF_ROD_1"/>
    <property type="match status" value="1"/>
</dbReference>
<evidence type="ECO:0000256" key="2">
    <source>
        <dbReference type="ARBA" id="ARBA00023054"/>
    </source>
</evidence>